<dbReference type="EMBL" id="KD014079">
    <property type="protein sequence ID" value="EMS67844.1"/>
    <property type="molecule type" value="Genomic_DNA"/>
</dbReference>
<protein>
    <submittedName>
        <fullName evidence="1">Uncharacterized protein</fullName>
    </submittedName>
</protein>
<organism evidence="1">
    <name type="scientific">Triticum urartu</name>
    <name type="common">Red wild einkorn</name>
    <name type="synonym">Crithodium urartu</name>
    <dbReference type="NCBI Taxonomy" id="4572"/>
    <lineage>
        <taxon>Eukaryota</taxon>
        <taxon>Viridiplantae</taxon>
        <taxon>Streptophyta</taxon>
        <taxon>Embryophyta</taxon>
        <taxon>Tracheophyta</taxon>
        <taxon>Spermatophyta</taxon>
        <taxon>Magnoliopsida</taxon>
        <taxon>Liliopsida</taxon>
        <taxon>Poales</taxon>
        <taxon>Poaceae</taxon>
        <taxon>BOP clade</taxon>
        <taxon>Pooideae</taxon>
        <taxon>Triticodae</taxon>
        <taxon>Triticeae</taxon>
        <taxon>Triticinae</taxon>
        <taxon>Triticum</taxon>
    </lineage>
</organism>
<accession>M8B2P3</accession>
<dbReference type="AlphaFoldDB" id="M8B2P3"/>
<reference evidence="1" key="1">
    <citation type="journal article" date="2013" name="Nature">
        <title>Draft genome of the wheat A-genome progenitor Triticum urartu.</title>
        <authorList>
            <person name="Ling H.Q."/>
            <person name="Zhao S."/>
            <person name="Liu D."/>
            <person name="Wang J."/>
            <person name="Sun H."/>
            <person name="Zhang C."/>
            <person name="Fan H."/>
            <person name="Li D."/>
            <person name="Dong L."/>
            <person name="Tao Y."/>
            <person name="Gao C."/>
            <person name="Wu H."/>
            <person name="Li Y."/>
            <person name="Cui Y."/>
            <person name="Guo X."/>
            <person name="Zheng S."/>
            <person name="Wang B."/>
            <person name="Yu K."/>
            <person name="Liang Q."/>
            <person name="Yang W."/>
            <person name="Lou X."/>
            <person name="Chen J."/>
            <person name="Feng M."/>
            <person name="Jian J."/>
            <person name="Zhang X."/>
            <person name="Luo G."/>
            <person name="Jiang Y."/>
            <person name="Liu J."/>
            <person name="Wang Z."/>
            <person name="Sha Y."/>
            <person name="Zhang B."/>
            <person name="Wu H."/>
            <person name="Tang D."/>
            <person name="Shen Q."/>
            <person name="Xue P."/>
            <person name="Zou S."/>
            <person name="Wang X."/>
            <person name="Liu X."/>
            <person name="Wang F."/>
            <person name="Yang Y."/>
            <person name="An X."/>
            <person name="Dong Z."/>
            <person name="Zhang K."/>
            <person name="Zhang X."/>
            <person name="Luo M.C."/>
            <person name="Dvorak J."/>
            <person name="Tong Y."/>
            <person name="Wang J."/>
            <person name="Yang H."/>
            <person name="Li Z."/>
            <person name="Wang D."/>
            <person name="Zhang A."/>
            <person name="Wang J."/>
        </authorList>
    </citation>
    <scope>NUCLEOTIDE SEQUENCE</scope>
</reference>
<evidence type="ECO:0000313" key="1">
    <source>
        <dbReference type="EMBL" id="EMS67844.1"/>
    </source>
</evidence>
<gene>
    <name evidence="1" type="ORF">TRIUR3_15463</name>
</gene>
<proteinExistence type="predicted"/>
<name>M8B2P3_TRIUA</name>
<sequence>MWGRVQTAAVARDSKGHFFSGKGPVRLHLQIVDLRDIGTCHKKLKSNGAKYSHARGSEEKMVSGTSVGAQPAATAPASCNLGITITGYKNWGRMKKGKKIAAAAGFIDPLDNQNDVYLLVLVVYNFSGFPMGQAHVSVEGQAHNPPSRGSYIPS</sequence>